<dbReference type="InterPro" id="IPR001841">
    <property type="entry name" value="Znf_RING"/>
</dbReference>
<keyword evidence="2 4" id="KW-0863">Zinc-finger</keyword>
<evidence type="ECO:0000256" key="6">
    <source>
        <dbReference type="SAM" id="Phobius"/>
    </source>
</evidence>
<evidence type="ECO:0000313" key="9">
    <source>
        <dbReference type="Proteomes" id="UP001211907"/>
    </source>
</evidence>
<dbReference type="PROSITE" id="PS00518">
    <property type="entry name" value="ZF_RING_1"/>
    <property type="match status" value="1"/>
</dbReference>
<proteinExistence type="predicted"/>
<evidence type="ECO:0000259" key="7">
    <source>
        <dbReference type="PROSITE" id="PS50089"/>
    </source>
</evidence>
<evidence type="ECO:0000256" key="2">
    <source>
        <dbReference type="ARBA" id="ARBA00022771"/>
    </source>
</evidence>
<dbReference type="Pfam" id="PF13923">
    <property type="entry name" value="zf-C3HC4_2"/>
    <property type="match status" value="1"/>
</dbReference>
<sequence length="189" mass="20242">MGDRHWTVTGPLDANLQCAVCSDGLDEPRKLAGCGHYFCRSCIEAWLRTNATCPIDRHPASLGGLEQPDRLVVAMLGDLRIACSLCDFRGAQSAHQCPQFACPAPGCGFCGADNDHLLRHTERAHPALHPAPSPRARPDKSSSQLAYADQHDDHASDNLLLAGVAFAATLAGGFFLGKALANNSKKERQ</sequence>
<dbReference type="PROSITE" id="PS50089">
    <property type="entry name" value="ZF_RING_2"/>
    <property type="match status" value="1"/>
</dbReference>
<dbReference type="GO" id="GO:0000209">
    <property type="term" value="P:protein polyubiquitination"/>
    <property type="evidence" value="ECO:0007669"/>
    <property type="project" value="TreeGrafter"/>
</dbReference>
<keyword evidence="6" id="KW-0812">Transmembrane</keyword>
<dbReference type="SUPFAM" id="SSF57850">
    <property type="entry name" value="RING/U-box"/>
    <property type="match status" value="1"/>
</dbReference>
<keyword evidence="6" id="KW-1133">Transmembrane helix</keyword>
<dbReference type="InterPro" id="IPR051438">
    <property type="entry name" value="RNF_E3_ubiq-protein_ligase"/>
</dbReference>
<dbReference type="InterPro" id="IPR013083">
    <property type="entry name" value="Znf_RING/FYVE/PHD"/>
</dbReference>
<evidence type="ECO:0000256" key="1">
    <source>
        <dbReference type="ARBA" id="ARBA00022723"/>
    </source>
</evidence>
<dbReference type="AlphaFoldDB" id="A0AAD5XEI7"/>
<evidence type="ECO:0000256" key="3">
    <source>
        <dbReference type="ARBA" id="ARBA00022833"/>
    </source>
</evidence>
<dbReference type="InterPro" id="IPR017907">
    <property type="entry name" value="Znf_RING_CS"/>
</dbReference>
<accession>A0AAD5XEI7</accession>
<reference evidence="8" key="1">
    <citation type="submission" date="2020-05" db="EMBL/GenBank/DDBJ databases">
        <title>Phylogenomic resolution of chytrid fungi.</title>
        <authorList>
            <person name="Stajich J.E."/>
            <person name="Amses K."/>
            <person name="Simmons R."/>
            <person name="Seto K."/>
            <person name="Myers J."/>
            <person name="Bonds A."/>
            <person name="Quandt C.A."/>
            <person name="Barry K."/>
            <person name="Liu P."/>
            <person name="Grigoriev I."/>
            <person name="Longcore J.E."/>
            <person name="James T.Y."/>
        </authorList>
    </citation>
    <scope>NUCLEOTIDE SEQUENCE</scope>
    <source>
        <strain evidence="8">JEL0513</strain>
    </source>
</reference>
<evidence type="ECO:0000313" key="8">
    <source>
        <dbReference type="EMBL" id="KAJ3113513.1"/>
    </source>
</evidence>
<feature type="transmembrane region" description="Helical" evidence="6">
    <location>
        <begin position="159"/>
        <end position="181"/>
    </location>
</feature>
<name>A0AAD5XEI7_9FUNG</name>
<keyword evidence="3" id="KW-0862">Zinc</keyword>
<dbReference type="GO" id="GO:0061630">
    <property type="term" value="F:ubiquitin protein ligase activity"/>
    <property type="evidence" value="ECO:0007669"/>
    <property type="project" value="TreeGrafter"/>
</dbReference>
<keyword evidence="9" id="KW-1185">Reference proteome</keyword>
<keyword evidence="6" id="KW-0472">Membrane</keyword>
<feature type="domain" description="RING-type" evidence="7">
    <location>
        <begin position="18"/>
        <end position="57"/>
    </location>
</feature>
<dbReference type="Gene3D" id="3.30.40.10">
    <property type="entry name" value="Zinc/RING finger domain, C3HC4 (zinc finger)"/>
    <property type="match status" value="1"/>
</dbReference>
<dbReference type="Proteomes" id="UP001211907">
    <property type="component" value="Unassembled WGS sequence"/>
</dbReference>
<dbReference type="SMART" id="SM00184">
    <property type="entry name" value="RING"/>
    <property type="match status" value="1"/>
</dbReference>
<protein>
    <recommendedName>
        <fullName evidence="7">RING-type domain-containing protein</fullName>
    </recommendedName>
</protein>
<dbReference type="PANTHER" id="PTHR46016">
    <property type="entry name" value="ZINC FINGER, RING/FYVE/PHD-TYPE"/>
    <property type="match status" value="1"/>
</dbReference>
<feature type="region of interest" description="Disordered" evidence="5">
    <location>
        <begin position="126"/>
        <end position="149"/>
    </location>
</feature>
<gene>
    <name evidence="8" type="ORF">HK100_001960</name>
</gene>
<comment type="caution">
    <text evidence="8">The sequence shown here is derived from an EMBL/GenBank/DDBJ whole genome shotgun (WGS) entry which is preliminary data.</text>
</comment>
<dbReference type="PANTHER" id="PTHR46016:SF1">
    <property type="entry name" value="RING-TYPE DOMAIN-CONTAINING PROTEIN"/>
    <property type="match status" value="1"/>
</dbReference>
<dbReference type="GO" id="GO:0008270">
    <property type="term" value="F:zinc ion binding"/>
    <property type="evidence" value="ECO:0007669"/>
    <property type="project" value="UniProtKB-KW"/>
</dbReference>
<dbReference type="GO" id="GO:0006511">
    <property type="term" value="P:ubiquitin-dependent protein catabolic process"/>
    <property type="evidence" value="ECO:0007669"/>
    <property type="project" value="TreeGrafter"/>
</dbReference>
<evidence type="ECO:0000256" key="4">
    <source>
        <dbReference type="PROSITE-ProRule" id="PRU00175"/>
    </source>
</evidence>
<evidence type="ECO:0000256" key="5">
    <source>
        <dbReference type="SAM" id="MobiDB-lite"/>
    </source>
</evidence>
<dbReference type="EMBL" id="JADGJH010001441">
    <property type="protein sequence ID" value="KAJ3113513.1"/>
    <property type="molecule type" value="Genomic_DNA"/>
</dbReference>
<keyword evidence="1" id="KW-0479">Metal-binding</keyword>
<organism evidence="8 9">
    <name type="scientific">Physocladia obscura</name>
    <dbReference type="NCBI Taxonomy" id="109957"/>
    <lineage>
        <taxon>Eukaryota</taxon>
        <taxon>Fungi</taxon>
        <taxon>Fungi incertae sedis</taxon>
        <taxon>Chytridiomycota</taxon>
        <taxon>Chytridiomycota incertae sedis</taxon>
        <taxon>Chytridiomycetes</taxon>
        <taxon>Chytridiales</taxon>
        <taxon>Chytriomycetaceae</taxon>
        <taxon>Physocladia</taxon>
    </lineage>
</organism>